<dbReference type="InterPro" id="IPR058534">
    <property type="entry name" value="YjdF"/>
</dbReference>
<comment type="caution">
    <text evidence="2">The sequence shown here is derived from an EMBL/GenBank/DDBJ whole genome shotgun (WGS) entry which is preliminary data.</text>
</comment>
<keyword evidence="3" id="KW-1185">Reference proteome</keyword>
<dbReference type="RefSeq" id="WP_139924173.1">
    <property type="nucleotide sequence ID" value="NZ_CBCSLE010000166.1"/>
</dbReference>
<dbReference type="EMBL" id="JAAAPK010000013">
    <property type="protein sequence ID" value="NBC45373.1"/>
    <property type="molecule type" value="Genomic_DNA"/>
</dbReference>
<protein>
    <submittedName>
        <fullName evidence="2">DUF2238 domain-containing protein</fullName>
    </submittedName>
</protein>
<keyword evidence="1" id="KW-0472">Membrane</keyword>
<accession>A0A7X5BXP8</accession>
<dbReference type="Pfam" id="PF09997">
    <property type="entry name" value="DUF2238"/>
    <property type="match status" value="1"/>
</dbReference>
<keyword evidence="1" id="KW-1133">Transmembrane helix</keyword>
<feature type="transmembrane region" description="Helical" evidence="1">
    <location>
        <begin position="122"/>
        <end position="140"/>
    </location>
</feature>
<dbReference type="PIRSF" id="PIRSF020606">
    <property type="entry name" value="UCP020606"/>
    <property type="match status" value="1"/>
</dbReference>
<gene>
    <name evidence="2" type="ORF">GTZ93_36795</name>
</gene>
<evidence type="ECO:0000256" key="1">
    <source>
        <dbReference type="SAM" id="Phobius"/>
    </source>
</evidence>
<evidence type="ECO:0000313" key="2">
    <source>
        <dbReference type="EMBL" id="NBC45373.1"/>
    </source>
</evidence>
<evidence type="ECO:0000313" key="3">
    <source>
        <dbReference type="Proteomes" id="UP000537825"/>
    </source>
</evidence>
<feature type="transmembrane region" description="Helical" evidence="1">
    <location>
        <begin position="28"/>
        <end position="46"/>
    </location>
</feature>
<dbReference type="InterPro" id="IPR014509">
    <property type="entry name" value="YjdF-like"/>
</dbReference>
<keyword evidence="1" id="KW-0812">Transmembrane</keyword>
<feature type="transmembrane region" description="Helical" evidence="1">
    <location>
        <begin position="53"/>
        <end position="73"/>
    </location>
</feature>
<dbReference type="AlphaFoldDB" id="A0A7X5BXP8"/>
<organism evidence="2 3">
    <name type="scientific">Corallococcus exiguus</name>
    <dbReference type="NCBI Taxonomy" id="83462"/>
    <lineage>
        <taxon>Bacteria</taxon>
        <taxon>Pseudomonadati</taxon>
        <taxon>Myxococcota</taxon>
        <taxon>Myxococcia</taxon>
        <taxon>Myxococcales</taxon>
        <taxon>Cystobacterineae</taxon>
        <taxon>Myxococcaceae</taxon>
        <taxon>Corallococcus</taxon>
    </lineage>
</organism>
<sequence length="194" mass="21407">MRTPIACLAIVIAVFAWSAIAPYERSTWWMEVAPALIALPLLFATYKKFPLTTLLYVLIAVHMVILMVGGHYTYARVPGFEWLGEGRNNYDKIGHFAQGFIPAMIMRELLIRTSDLKPGKWMAVVIVFSCLGISAVYELIEWGAAVMLGQGADEFLGTQGDVWDTQKDMGMAGIGACAALLLLSRPHDKALSRL</sequence>
<name>A0A7X5BXP8_9BACT</name>
<reference evidence="2 3" key="1">
    <citation type="submission" date="2020-01" db="EMBL/GenBank/DDBJ databases">
        <title>The draft genome sequence of Corallococcus exiguus DSM 14696.</title>
        <authorList>
            <person name="Zhang X."/>
            <person name="Zhu H."/>
        </authorList>
    </citation>
    <scope>NUCLEOTIDE SEQUENCE [LARGE SCALE GENOMIC DNA]</scope>
    <source>
        <strain evidence="2 3">DSM 14696</strain>
    </source>
</reference>
<dbReference type="Proteomes" id="UP000537825">
    <property type="component" value="Unassembled WGS sequence"/>
</dbReference>
<proteinExistence type="predicted"/>